<dbReference type="GO" id="GO:0042597">
    <property type="term" value="C:periplasmic space"/>
    <property type="evidence" value="ECO:0007669"/>
    <property type="project" value="UniProtKB-ARBA"/>
</dbReference>
<dbReference type="PIRSF" id="PIRSF002741">
    <property type="entry name" value="MppA"/>
    <property type="match status" value="1"/>
</dbReference>
<sequence>MKDTRHTGRIAWLSRRQYVRGVAGSALAVALAGCQGDGGEDDGGDGGAQQPEETTADSEDTATDTDDTEATTDGSITFAQAKSPVEFDPVVLNDVPSAEVAMLVFDSLYTYDEGTNLVPQIAADMPEVERGAQRWIVPIRTDATFQNGDPVTAEDVAYSFRAPVEEETENAGEFNMIDSVEVVDESTVQFDLQFQFGAFDSYLPWEIVDKSVRESDRDAYNTSSPVGAGPFTFDDWQEGEYVRLSRWDDYWGEPLPNLAEIEFVPVEEPTTRITTLRTGENDVVKNIPPANWETVENMGEASIESVLGTSYFYLAFNCNEGPTADPEVREAIDYAFSMDDAVGQYVEPTGERQYAPVPRAISEDWEFPVEEWQQIPHEPDLDRAKSLLDDNDSVPDDWQPRIIVPPDDKREQIGVSVSNGLSEAGYDATVQRLDWGAFLEQYVTGSADDYNMFTLGWAGSPDPDTFMYFLFAHDQIGTNNGTYYRNESMNEQIMNARQSNDDEQRREWYVDAIQTVLEDRVHLPAYNIKNSFGVRSHVSDFRAHPVDQFSIVSAYNNVSVQ</sequence>
<dbReference type="PANTHER" id="PTHR30290:SF9">
    <property type="entry name" value="OLIGOPEPTIDE-BINDING PROTEIN APPA"/>
    <property type="match status" value="1"/>
</dbReference>
<reference evidence="6 7" key="2">
    <citation type="submission" date="2019-04" db="EMBL/GenBank/DDBJ databases">
        <authorList>
            <person name="Yang S."/>
            <person name="Wei W."/>
        </authorList>
    </citation>
    <scope>NUCLEOTIDE SEQUENCE [LARGE SCALE GENOMIC DNA]</scope>
    <source>
        <strain evidence="7">ZP60</strain>
    </source>
</reference>
<dbReference type="InterPro" id="IPR000914">
    <property type="entry name" value="SBP_5_dom"/>
</dbReference>
<reference evidence="6 7" key="1">
    <citation type="submission" date="2019-04" db="EMBL/GenBank/DDBJ databases">
        <title>Complete genome sequence of Arthrobacter sp. ZXY-2 associated with effective atrazine degradation and salt adaptation.</title>
        <authorList>
            <person name="Zhao X."/>
        </authorList>
    </citation>
    <scope>NUCLEOTIDE SEQUENCE [LARGE SCALE GENOMIC DNA]</scope>
    <source>
        <strain evidence="7">ZP60</strain>
    </source>
</reference>
<dbReference type="GeneID" id="42179493"/>
<dbReference type="GO" id="GO:0015833">
    <property type="term" value="P:peptide transport"/>
    <property type="evidence" value="ECO:0007669"/>
    <property type="project" value="TreeGrafter"/>
</dbReference>
<evidence type="ECO:0000259" key="5">
    <source>
        <dbReference type="Pfam" id="PF00496"/>
    </source>
</evidence>
<keyword evidence="3" id="KW-0732">Signal</keyword>
<dbReference type="PROSITE" id="PS51257">
    <property type="entry name" value="PROKAR_LIPOPROTEIN"/>
    <property type="match status" value="1"/>
</dbReference>
<evidence type="ECO:0000256" key="1">
    <source>
        <dbReference type="ARBA" id="ARBA00005695"/>
    </source>
</evidence>
<organism evidence="6 7">
    <name type="scientific">Halomicrobium mukohataei</name>
    <dbReference type="NCBI Taxonomy" id="57705"/>
    <lineage>
        <taxon>Archaea</taxon>
        <taxon>Methanobacteriati</taxon>
        <taxon>Methanobacteriota</taxon>
        <taxon>Stenosarchaea group</taxon>
        <taxon>Halobacteria</taxon>
        <taxon>Halobacteriales</taxon>
        <taxon>Haloarculaceae</taxon>
        <taxon>Halomicrobium</taxon>
    </lineage>
</organism>
<dbReference type="InterPro" id="IPR039424">
    <property type="entry name" value="SBP_5"/>
</dbReference>
<dbReference type="Gene3D" id="3.10.105.10">
    <property type="entry name" value="Dipeptide-binding Protein, Domain 3"/>
    <property type="match status" value="1"/>
</dbReference>
<dbReference type="GO" id="GO:1904680">
    <property type="term" value="F:peptide transmembrane transporter activity"/>
    <property type="evidence" value="ECO:0007669"/>
    <property type="project" value="TreeGrafter"/>
</dbReference>
<dbReference type="Pfam" id="PF00496">
    <property type="entry name" value="SBP_bac_5"/>
    <property type="match status" value="1"/>
</dbReference>
<comment type="similarity">
    <text evidence="1">Belongs to the bacterial solute-binding protein 5 family.</text>
</comment>
<protein>
    <submittedName>
        <fullName evidence="6">ABC transporter substrate-binding protein</fullName>
    </submittedName>
</protein>
<keyword evidence="2" id="KW-0813">Transport</keyword>
<dbReference type="SUPFAM" id="SSF53850">
    <property type="entry name" value="Periplasmic binding protein-like II"/>
    <property type="match status" value="1"/>
</dbReference>
<dbReference type="PANTHER" id="PTHR30290">
    <property type="entry name" value="PERIPLASMIC BINDING COMPONENT OF ABC TRANSPORTER"/>
    <property type="match status" value="1"/>
</dbReference>
<dbReference type="Proteomes" id="UP000297053">
    <property type="component" value="Chromosome"/>
</dbReference>
<feature type="domain" description="Solute-binding protein family 5" evidence="5">
    <location>
        <begin position="117"/>
        <end position="475"/>
    </location>
</feature>
<evidence type="ECO:0000256" key="2">
    <source>
        <dbReference type="ARBA" id="ARBA00022448"/>
    </source>
</evidence>
<name>A0A4D6KFZ1_9EURY</name>
<dbReference type="AlphaFoldDB" id="A0A4D6KFZ1"/>
<feature type="region of interest" description="Disordered" evidence="4">
    <location>
        <begin position="36"/>
        <end position="71"/>
    </location>
</feature>
<accession>A0A4D6KFZ1</accession>
<dbReference type="OMA" id="WIPLVHS"/>
<evidence type="ECO:0000256" key="4">
    <source>
        <dbReference type="SAM" id="MobiDB-lite"/>
    </source>
</evidence>
<dbReference type="GO" id="GO:0043190">
    <property type="term" value="C:ATP-binding cassette (ABC) transporter complex"/>
    <property type="evidence" value="ECO:0007669"/>
    <property type="project" value="InterPro"/>
</dbReference>
<gene>
    <name evidence="6" type="ORF">E5139_11115</name>
</gene>
<evidence type="ECO:0000313" key="7">
    <source>
        <dbReference type="Proteomes" id="UP000297053"/>
    </source>
</evidence>
<evidence type="ECO:0000256" key="3">
    <source>
        <dbReference type="ARBA" id="ARBA00022729"/>
    </source>
</evidence>
<dbReference type="Gene3D" id="3.40.190.10">
    <property type="entry name" value="Periplasmic binding protein-like II"/>
    <property type="match status" value="1"/>
</dbReference>
<feature type="compositionally biased region" description="Acidic residues" evidence="4">
    <location>
        <begin position="54"/>
        <end position="70"/>
    </location>
</feature>
<dbReference type="RefSeq" id="WP_015762556.1">
    <property type="nucleotide sequence ID" value="NZ_CP039375.1"/>
</dbReference>
<dbReference type="CDD" id="cd00995">
    <property type="entry name" value="PBP2_NikA_DppA_OppA_like"/>
    <property type="match status" value="1"/>
</dbReference>
<evidence type="ECO:0000313" key="6">
    <source>
        <dbReference type="EMBL" id="QCD66165.1"/>
    </source>
</evidence>
<proteinExistence type="inferred from homology"/>
<dbReference type="EMBL" id="CP039375">
    <property type="protein sequence ID" value="QCD66165.1"/>
    <property type="molecule type" value="Genomic_DNA"/>
</dbReference>
<dbReference type="InterPro" id="IPR030678">
    <property type="entry name" value="Peptide/Ni-bd"/>
</dbReference>
<dbReference type="KEGG" id="halz:E5139_11115"/>